<accession>B8GLS5</accession>
<dbReference type="InterPro" id="IPR037107">
    <property type="entry name" value="Put_OMP_sf"/>
</dbReference>
<dbReference type="Gene3D" id="2.40.128.140">
    <property type="entry name" value="Outer membrane protein"/>
    <property type="match status" value="1"/>
</dbReference>
<name>B8GLS5_THISH</name>
<dbReference type="Proteomes" id="UP000002383">
    <property type="component" value="Chromosome"/>
</dbReference>
<organism evidence="2 3">
    <name type="scientific">Thioalkalivibrio sulfidiphilus (strain HL-EbGR7)</name>
    <dbReference type="NCBI Taxonomy" id="396588"/>
    <lineage>
        <taxon>Bacteria</taxon>
        <taxon>Pseudomonadati</taxon>
        <taxon>Pseudomonadota</taxon>
        <taxon>Gammaproteobacteria</taxon>
        <taxon>Chromatiales</taxon>
        <taxon>Ectothiorhodospiraceae</taxon>
        <taxon>Thioalkalivibrio</taxon>
    </lineage>
</organism>
<feature type="signal peptide" evidence="1">
    <location>
        <begin position="1"/>
        <end position="23"/>
    </location>
</feature>
<keyword evidence="1" id="KW-0732">Signal</keyword>
<dbReference type="STRING" id="396588.Tgr7_0581"/>
<dbReference type="RefSeq" id="WP_012637166.1">
    <property type="nucleotide sequence ID" value="NC_011901.1"/>
</dbReference>
<keyword evidence="3" id="KW-1185">Reference proteome</keyword>
<dbReference type="HOGENOM" id="CLU_055418_0_0_6"/>
<reference evidence="2 3" key="1">
    <citation type="journal article" date="2011" name="Stand. Genomic Sci.">
        <title>Complete genome sequence of 'Thioalkalivibrio sulfidophilus' HL-EbGr7.</title>
        <authorList>
            <person name="Muyzer G."/>
            <person name="Sorokin D.Y."/>
            <person name="Mavromatis K."/>
            <person name="Lapidus A."/>
            <person name="Clum A."/>
            <person name="Ivanova N."/>
            <person name="Pati A."/>
            <person name="d'Haeseleer P."/>
            <person name="Woyke T."/>
            <person name="Kyrpides N.C."/>
        </authorList>
    </citation>
    <scope>NUCLEOTIDE SEQUENCE [LARGE SCALE GENOMIC DNA]</scope>
    <source>
        <strain evidence="2 3">HL-EbGR7</strain>
    </source>
</reference>
<dbReference type="InterPro" id="IPR018707">
    <property type="entry name" value="LpxR"/>
</dbReference>
<proteinExistence type="predicted"/>
<gene>
    <name evidence="2" type="ordered locus">Tgr7_0581</name>
</gene>
<evidence type="ECO:0000256" key="1">
    <source>
        <dbReference type="SAM" id="SignalP"/>
    </source>
</evidence>
<dbReference type="EMBL" id="CP001339">
    <property type="protein sequence ID" value="ACL71678.1"/>
    <property type="molecule type" value="Genomic_DNA"/>
</dbReference>
<dbReference type="AlphaFoldDB" id="B8GLS5"/>
<evidence type="ECO:0000313" key="2">
    <source>
        <dbReference type="EMBL" id="ACL71678.1"/>
    </source>
</evidence>
<dbReference type="eggNOG" id="COG3528">
    <property type="taxonomic scope" value="Bacteria"/>
</dbReference>
<feature type="chain" id="PRO_5002872815" evidence="1">
    <location>
        <begin position="24"/>
        <end position="343"/>
    </location>
</feature>
<dbReference type="KEGG" id="tgr:Tgr7_0581"/>
<dbReference type="Pfam" id="PF09982">
    <property type="entry name" value="LpxR"/>
    <property type="match status" value="1"/>
</dbReference>
<sequence length="343" mass="38182" precursor="true">MTRFLMTLPTLLLALLLVAPAAARDLPAWLPEIPEPPKEPERGILVLEYENDLFAGEDRYYTSGVRASWITPGSGVPGLLRDVGELIPFFPGQGELKASWSIGQSMYTPKDIEEANPSPDDRPYAGWLYVSGGLAEETGDRLDRLQLTLGVVGPASLAEQTQKTIHEFMGSPIPQGWDHQLGNELTLMVSYERQWRSRVRAADEGWRIDLTPHWGGTLGTPFTLVNTGLTLRAGRDLPHDYGPPRIQPALPGSGLFVPRSRWGWYLFAGVDARAVAWNTFLDGNLWRDSPSVDREVFVGDAQLGAVLALGRARLAYTHVFRTPEFRNQEEREDFGALSLSWIF</sequence>
<evidence type="ECO:0000313" key="3">
    <source>
        <dbReference type="Proteomes" id="UP000002383"/>
    </source>
</evidence>
<dbReference type="OrthoDB" id="9776275at2"/>
<protein>
    <submittedName>
        <fullName evidence="2">Outer membrane protein</fullName>
    </submittedName>
</protein>